<dbReference type="Proteomes" id="UP000182680">
    <property type="component" value="Unassembled WGS sequence"/>
</dbReference>
<feature type="domain" description="CobQ/CobB/MinD/ParA nucleotide binding" evidence="1">
    <location>
        <begin position="5"/>
        <end position="163"/>
    </location>
</feature>
<name>A0AA94HVD1_DESDE</name>
<dbReference type="InterPro" id="IPR002586">
    <property type="entry name" value="CobQ/CobB/MinD/ParA_Nub-bd_dom"/>
</dbReference>
<protein>
    <submittedName>
        <fullName evidence="2">CobQ/CobB/MinD/ParA nucleotide binding domain-containing protein</fullName>
    </submittedName>
</protein>
<dbReference type="EMBL" id="FPIW01000092">
    <property type="protein sequence ID" value="SFW73306.1"/>
    <property type="molecule type" value="Genomic_DNA"/>
</dbReference>
<dbReference type="Gene3D" id="3.40.50.300">
    <property type="entry name" value="P-loop containing nucleotide triphosphate hydrolases"/>
    <property type="match status" value="1"/>
</dbReference>
<evidence type="ECO:0000313" key="3">
    <source>
        <dbReference type="Proteomes" id="UP000182680"/>
    </source>
</evidence>
<comment type="caution">
    <text evidence="2">The sequence shown here is derived from an EMBL/GenBank/DDBJ whole genome shotgun (WGS) entry which is preliminary data.</text>
</comment>
<dbReference type="RefSeq" id="WP_072312554.1">
    <property type="nucleotide sequence ID" value="NZ_FPIW01000092.1"/>
</dbReference>
<sequence length="244" mass="27070">MDTHIVVTGKGGVGKSFAACQLHQYFRGKGLAVHGFDTDPVNATYAQHEAFDVTTVPLLDSGNTVDPRNFDVFFEHIAGLPDDNSVVVVDNGTSSFLPFCSYMASCPALPLLEQRGTVYLHAIFVGSSIKDSWDNLGDLARAFPQTSIVVWHNPYFGKIVNKDGQKFEEMPEFKKYHEHIHAVVKVPTLIPATYGKDMEALMARRQSYEDAIQDDSGQWSLMAKQRLMIIRRDMAAALDSARIG</sequence>
<evidence type="ECO:0000259" key="1">
    <source>
        <dbReference type="Pfam" id="PF01656"/>
    </source>
</evidence>
<evidence type="ECO:0000313" key="2">
    <source>
        <dbReference type="EMBL" id="SFW73306.1"/>
    </source>
</evidence>
<dbReference type="SUPFAM" id="SSF52540">
    <property type="entry name" value="P-loop containing nucleoside triphosphate hydrolases"/>
    <property type="match status" value="1"/>
</dbReference>
<gene>
    <name evidence="2" type="ORF">SAMN02910291_02805</name>
</gene>
<dbReference type="AlphaFoldDB" id="A0AA94HVD1"/>
<accession>A0AA94HVD1</accession>
<proteinExistence type="predicted"/>
<dbReference type="Pfam" id="PF01656">
    <property type="entry name" value="CbiA"/>
    <property type="match status" value="1"/>
</dbReference>
<dbReference type="InterPro" id="IPR027417">
    <property type="entry name" value="P-loop_NTPase"/>
</dbReference>
<reference evidence="3" key="1">
    <citation type="submission" date="2016-11" db="EMBL/GenBank/DDBJ databases">
        <authorList>
            <person name="Jaros S."/>
            <person name="Januszkiewicz K."/>
            <person name="Wedrychowicz H."/>
        </authorList>
    </citation>
    <scope>NUCLEOTIDE SEQUENCE [LARGE SCALE GENOMIC DNA]</scope>
    <source>
        <strain evidence="3">DSM 7057</strain>
    </source>
</reference>
<organism evidence="2 3">
    <name type="scientific">Desulfovibrio desulfuricans</name>
    <dbReference type="NCBI Taxonomy" id="876"/>
    <lineage>
        <taxon>Bacteria</taxon>
        <taxon>Pseudomonadati</taxon>
        <taxon>Thermodesulfobacteriota</taxon>
        <taxon>Desulfovibrionia</taxon>
        <taxon>Desulfovibrionales</taxon>
        <taxon>Desulfovibrionaceae</taxon>
        <taxon>Desulfovibrio</taxon>
    </lineage>
</organism>